<dbReference type="InterPro" id="IPR036104">
    <property type="entry name" value="BFN_sf"/>
</dbReference>
<dbReference type="RefSeq" id="WP_113960606.1">
    <property type="nucleotide sequence ID" value="NZ_QNRR01000009.1"/>
</dbReference>
<name>A0A366HDM2_9BACT</name>
<proteinExistence type="predicted"/>
<accession>A0A366HDM2</accession>
<dbReference type="GO" id="GO:0004518">
    <property type="term" value="F:nuclease activity"/>
    <property type="evidence" value="ECO:0007669"/>
    <property type="project" value="InterPro"/>
</dbReference>
<evidence type="ECO:0000259" key="1">
    <source>
        <dbReference type="PROSITE" id="PS51658"/>
    </source>
</evidence>
<dbReference type="PROSITE" id="PS51658">
    <property type="entry name" value="BFN"/>
    <property type="match status" value="1"/>
</dbReference>
<comment type="caution">
    <text evidence="2">The sequence shown here is derived from an EMBL/GenBank/DDBJ whole genome shotgun (WGS) entry which is preliminary data.</text>
</comment>
<dbReference type="PANTHER" id="PTHR15160:SF1">
    <property type="entry name" value="VON HIPPEL-LINDAU DISEASE TUMOR SUPPRESSOR"/>
    <property type="match status" value="1"/>
</dbReference>
<organism evidence="2 3">
    <name type="scientific">Roseimicrobium gellanilyticum</name>
    <dbReference type="NCBI Taxonomy" id="748857"/>
    <lineage>
        <taxon>Bacteria</taxon>
        <taxon>Pseudomonadati</taxon>
        <taxon>Verrucomicrobiota</taxon>
        <taxon>Verrucomicrobiia</taxon>
        <taxon>Verrucomicrobiales</taxon>
        <taxon>Verrucomicrobiaceae</taxon>
        <taxon>Roseimicrobium</taxon>
    </lineage>
</organism>
<dbReference type="PANTHER" id="PTHR15160">
    <property type="entry name" value="VON HIPPEL-LINDAU PROTEIN"/>
    <property type="match status" value="1"/>
</dbReference>
<evidence type="ECO:0000313" key="3">
    <source>
        <dbReference type="Proteomes" id="UP000253426"/>
    </source>
</evidence>
<keyword evidence="3" id="KW-1185">Reference proteome</keyword>
<reference evidence="2 3" key="1">
    <citation type="submission" date="2018-06" db="EMBL/GenBank/DDBJ databases">
        <title>Genomic Encyclopedia of Type Strains, Phase IV (KMG-IV): sequencing the most valuable type-strain genomes for metagenomic binning, comparative biology and taxonomic classification.</title>
        <authorList>
            <person name="Goeker M."/>
        </authorList>
    </citation>
    <scope>NUCLEOTIDE SEQUENCE [LARGE SCALE GENOMIC DNA]</scope>
    <source>
        <strain evidence="2 3">DSM 25532</strain>
    </source>
</reference>
<dbReference type="EMBL" id="QNRR01000009">
    <property type="protein sequence ID" value="RBP39714.1"/>
    <property type="molecule type" value="Genomic_DNA"/>
</dbReference>
<gene>
    <name evidence="2" type="ORF">DES53_109141</name>
</gene>
<sequence>MINNVVPVELRNVVAMDSGHAVFLGNEEKTFVIFVDEPVGLAISMSMRGIVKDRPLTHDLIGHMLRAFGAKVERVIINALDGGVFYARLILTAENEVQARKVVEIDARPSDSIAMAVANNAPILVAKDVWDNVDDVSDTLEQLQKQGRRKREEEQ</sequence>
<protein>
    <recommendedName>
        <fullName evidence="1">BFN domain-containing protein</fullName>
    </recommendedName>
</protein>
<feature type="domain" description="BFN" evidence="1">
    <location>
        <begin position="1"/>
        <end position="137"/>
    </location>
</feature>
<dbReference type="SUPFAM" id="SSF103256">
    <property type="entry name" value="Hypothetical protein TM0160"/>
    <property type="match status" value="1"/>
</dbReference>
<dbReference type="Proteomes" id="UP000253426">
    <property type="component" value="Unassembled WGS sequence"/>
</dbReference>
<dbReference type="InterPro" id="IPR003729">
    <property type="entry name" value="Bi_nuclease_dom"/>
</dbReference>
<dbReference type="Gene3D" id="3.10.690.10">
    <property type="entry name" value="Bifunctional nuclease domain"/>
    <property type="match status" value="1"/>
</dbReference>
<dbReference type="Pfam" id="PF02577">
    <property type="entry name" value="BFN_dom"/>
    <property type="match status" value="1"/>
</dbReference>
<dbReference type="OrthoDB" id="9788698at2"/>
<evidence type="ECO:0000313" key="2">
    <source>
        <dbReference type="EMBL" id="RBP39714.1"/>
    </source>
</evidence>
<dbReference type="AlphaFoldDB" id="A0A366HDM2"/>